<name>A0A1C7LL04_GRIFR</name>
<organism evidence="2 3">
    <name type="scientific">Grifola frondosa</name>
    <name type="common">Maitake</name>
    <name type="synonym">Polyporus frondosus</name>
    <dbReference type="NCBI Taxonomy" id="5627"/>
    <lineage>
        <taxon>Eukaryota</taxon>
        <taxon>Fungi</taxon>
        <taxon>Dikarya</taxon>
        <taxon>Basidiomycota</taxon>
        <taxon>Agaricomycotina</taxon>
        <taxon>Agaricomycetes</taxon>
        <taxon>Polyporales</taxon>
        <taxon>Grifolaceae</taxon>
        <taxon>Grifola</taxon>
    </lineage>
</organism>
<dbReference type="OrthoDB" id="2804412at2759"/>
<dbReference type="EMBL" id="LUGG01000047">
    <property type="protein sequence ID" value="OBZ65320.1"/>
    <property type="molecule type" value="Genomic_DNA"/>
</dbReference>
<reference evidence="2 3" key="1">
    <citation type="submission" date="2016-03" db="EMBL/GenBank/DDBJ databases">
        <title>Whole genome sequencing of Grifola frondosa 9006-11.</title>
        <authorList>
            <person name="Min B."/>
            <person name="Park H."/>
            <person name="Kim J.-G."/>
            <person name="Cho H."/>
            <person name="Oh Y.-L."/>
            <person name="Kong W.-S."/>
            <person name="Choi I.-G."/>
        </authorList>
    </citation>
    <scope>NUCLEOTIDE SEQUENCE [LARGE SCALE GENOMIC DNA]</scope>
    <source>
        <strain evidence="2 3">9006-11</strain>
    </source>
</reference>
<gene>
    <name evidence="2" type="ORF">A0H81_14755</name>
</gene>
<proteinExistence type="predicted"/>
<accession>A0A1C7LL04</accession>
<evidence type="ECO:0000313" key="3">
    <source>
        <dbReference type="Proteomes" id="UP000092993"/>
    </source>
</evidence>
<feature type="region of interest" description="Disordered" evidence="1">
    <location>
        <begin position="119"/>
        <end position="143"/>
    </location>
</feature>
<keyword evidence="3" id="KW-1185">Reference proteome</keyword>
<evidence type="ECO:0000313" key="2">
    <source>
        <dbReference type="EMBL" id="OBZ65320.1"/>
    </source>
</evidence>
<comment type="caution">
    <text evidence="2">The sequence shown here is derived from an EMBL/GenBank/DDBJ whole genome shotgun (WGS) entry which is preliminary data.</text>
</comment>
<protein>
    <submittedName>
        <fullName evidence="2">Uncharacterized protein</fullName>
    </submittedName>
</protein>
<dbReference type="Proteomes" id="UP000092993">
    <property type="component" value="Unassembled WGS sequence"/>
</dbReference>
<evidence type="ECO:0000256" key="1">
    <source>
        <dbReference type="SAM" id="MobiDB-lite"/>
    </source>
</evidence>
<sequence>MESALRGRGMPLWEPEPTGPGEVLLGDVGYMGDGGFYRLFNTTRGPDDPIHAQYGVPDGFEQFTYVEHLCQERKHAIPPGPLCSRNIVKIDVEGSFAIGTGEAIGGGCRFKCTDEQGAERVTNNTSGPTDEESTGSGDATEVT</sequence>
<dbReference type="AlphaFoldDB" id="A0A1C7LL04"/>
<feature type="compositionally biased region" description="Polar residues" evidence="1">
    <location>
        <begin position="121"/>
        <end position="143"/>
    </location>
</feature>